<sequence>MAGAVIDSIGLISGGLTIASFFMDNLPGGGSSPVGAHVQIKSGLGDDSISNLKGFTDSVYAYDYNNNYLGQSGYGCGEGADGGSCELTVDQGSFGTVQADYVSVANGDDATCISWISVTQSDGSPGGAWTGDIGDHCGVRTYYGNQQAGTYPDGSTWRPLCAWFDSDGTDGIKYAALKFTVRAYGELSSDTITKNQGCSATLFAPDNGPINGKILLR</sequence>
<name>A0AAV9P0T5_9PEZI</name>
<comment type="caution">
    <text evidence="1">The sequence shown here is derived from an EMBL/GenBank/DDBJ whole genome shotgun (WGS) entry which is preliminary data.</text>
</comment>
<dbReference type="AlphaFoldDB" id="A0AAV9P0T5"/>
<keyword evidence="2" id="KW-1185">Reference proteome</keyword>
<dbReference type="EMBL" id="JAVRRT010000018">
    <property type="protein sequence ID" value="KAK5164892.1"/>
    <property type="molecule type" value="Genomic_DNA"/>
</dbReference>
<dbReference type="RefSeq" id="XP_064655088.1">
    <property type="nucleotide sequence ID" value="XM_064806783.1"/>
</dbReference>
<protein>
    <submittedName>
        <fullName evidence="1">Uncharacterized protein</fullName>
    </submittedName>
</protein>
<organism evidence="1 2">
    <name type="scientific">Saxophila tyrrhenica</name>
    <dbReference type="NCBI Taxonomy" id="1690608"/>
    <lineage>
        <taxon>Eukaryota</taxon>
        <taxon>Fungi</taxon>
        <taxon>Dikarya</taxon>
        <taxon>Ascomycota</taxon>
        <taxon>Pezizomycotina</taxon>
        <taxon>Dothideomycetes</taxon>
        <taxon>Dothideomycetidae</taxon>
        <taxon>Mycosphaerellales</taxon>
        <taxon>Extremaceae</taxon>
        <taxon>Saxophila</taxon>
    </lineage>
</organism>
<dbReference type="GeneID" id="89930887"/>
<accession>A0AAV9P0T5</accession>
<evidence type="ECO:0000313" key="1">
    <source>
        <dbReference type="EMBL" id="KAK5164892.1"/>
    </source>
</evidence>
<reference evidence="1 2" key="1">
    <citation type="submission" date="2023-08" db="EMBL/GenBank/DDBJ databases">
        <title>Black Yeasts Isolated from many extreme environments.</title>
        <authorList>
            <person name="Coleine C."/>
            <person name="Stajich J.E."/>
            <person name="Selbmann L."/>
        </authorList>
    </citation>
    <scope>NUCLEOTIDE SEQUENCE [LARGE SCALE GENOMIC DNA]</scope>
    <source>
        <strain evidence="1 2">CCFEE 5935</strain>
    </source>
</reference>
<evidence type="ECO:0000313" key="2">
    <source>
        <dbReference type="Proteomes" id="UP001337655"/>
    </source>
</evidence>
<gene>
    <name evidence="1" type="ORF">LTR77_009556</name>
</gene>
<proteinExistence type="predicted"/>
<dbReference type="Proteomes" id="UP001337655">
    <property type="component" value="Unassembled WGS sequence"/>
</dbReference>